<keyword evidence="7" id="KW-1185">Reference proteome</keyword>
<comment type="similarity">
    <text evidence="4">Belongs to the FlgA family.</text>
</comment>
<dbReference type="NCBIfam" id="TIGR03170">
    <property type="entry name" value="flgA_cterm"/>
    <property type="match status" value="1"/>
</dbReference>
<dbReference type="InterPro" id="IPR017585">
    <property type="entry name" value="SAF_FlgA"/>
</dbReference>
<evidence type="ECO:0000256" key="4">
    <source>
        <dbReference type="RuleBase" id="RU362063"/>
    </source>
</evidence>
<keyword evidence="6" id="KW-0282">Flagellum</keyword>
<accession>A0ABT0IQJ2</accession>
<dbReference type="Gene3D" id="2.30.30.760">
    <property type="match status" value="1"/>
</dbReference>
<evidence type="ECO:0000256" key="3">
    <source>
        <dbReference type="ARBA" id="ARBA00022764"/>
    </source>
</evidence>
<dbReference type="CDD" id="cd11614">
    <property type="entry name" value="SAF_CpaB_FlgA_like"/>
    <property type="match status" value="1"/>
</dbReference>
<keyword evidence="6" id="KW-0969">Cilium</keyword>
<keyword evidence="6" id="KW-0966">Cell projection</keyword>
<dbReference type="Proteomes" id="UP001202827">
    <property type="component" value="Unassembled WGS sequence"/>
</dbReference>
<evidence type="ECO:0000313" key="7">
    <source>
        <dbReference type="Proteomes" id="UP001202827"/>
    </source>
</evidence>
<dbReference type="PANTHER" id="PTHR36307:SF1">
    <property type="entry name" value="FLAGELLA BASAL BODY P-RING FORMATION PROTEIN FLGA"/>
    <property type="match status" value="1"/>
</dbReference>
<organism evidence="6 7">
    <name type="scientific">Neorhizobium turbinariae</name>
    <dbReference type="NCBI Taxonomy" id="2937795"/>
    <lineage>
        <taxon>Bacteria</taxon>
        <taxon>Pseudomonadati</taxon>
        <taxon>Pseudomonadota</taxon>
        <taxon>Alphaproteobacteria</taxon>
        <taxon>Hyphomicrobiales</taxon>
        <taxon>Rhizobiaceae</taxon>
        <taxon>Rhizobium/Agrobacterium group</taxon>
        <taxon>Neorhizobium</taxon>
    </lineage>
</organism>
<dbReference type="EMBL" id="JALPRY010000010">
    <property type="protein sequence ID" value="MCK8780143.1"/>
    <property type="molecule type" value="Genomic_DNA"/>
</dbReference>
<comment type="function">
    <text evidence="4">Involved in the assembly process of the P-ring formation. It may associate with FlgF on the rod constituting a structure essential for the P-ring assembly or may act as a modulator protein for the P-ring assembly.</text>
</comment>
<dbReference type="PANTHER" id="PTHR36307">
    <property type="entry name" value="FLAGELLA BASAL BODY P-RING FORMATION PROTEIN FLGA"/>
    <property type="match status" value="1"/>
</dbReference>
<sequence length="144" mass="14969">MAALVAAASFAPAAAQMRTAVVPTQTIYPGEEIMPGMVQEVEVTNPHLTGDYTTKTRQVVGMVAKRTLLPGRTVPVSALREAFAVTRGKAVRLMFTVGSMTISAQGAPLENAAVGDLIRVRNIDSGVTVSGTVMADGSVQVVAK</sequence>
<dbReference type="Pfam" id="PF13144">
    <property type="entry name" value="ChapFlgA"/>
    <property type="match status" value="1"/>
</dbReference>
<dbReference type="Gene3D" id="3.90.1210.10">
    <property type="entry name" value="Antifreeze-like/N-acetylneuraminic acid synthase C-terminal domain"/>
    <property type="match status" value="1"/>
</dbReference>
<protein>
    <recommendedName>
        <fullName evidence="4">Flagella basal body P-ring formation protein FlgA</fullName>
    </recommendedName>
</protein>
<evidence type="ECO:0000259" key="5">
    <source>
        <dbReference type="SMART" id="SM00858"/>
    </source>
</evidence>
<comment type="subcellular location">
    <subcellularLocation>
        <location evidence="1 4">Periplasm</location>
    </subcellularLocation>
</comment>
<keyword evidence="4" id="KW-1005">Bacterial flagellum biogenesis</keyword>
<proteinExistence type="inferred from homology"/>
<evidence type="ECO:0000256" key="1">
    <source>
        <dbReference type="ARBA" id="ARBA00004418"/>
    </source>
</evidence>
<name>A0ABT0IQJ2_9HYPH</name>
<dbReference type="SMART" id="SM00858">
    <property type="entry name" value="SAF"/>
    <property type="match status" value="1"/>
</dbReference>
<reference evidence="6 7" key="1">
    <citation type="submission" date="2022-04" db="EMBL/GenBank/DDBJ databases">
        <title>Rhizobium coralii sp. nov., isolated from coral Turbinaria peltata.</title>
        <authorList>
            <person name="Sun H."/>
        </authorList>
    </citation>
    <scope>NUCLEOTIDE SEQUENCE [LARGE SCALE GENOMIC DNA]</scope>
    <source>
        <strain evidence="6 7">NTR19</strain>
    </source>
</reference>
<comment type="caution">
    <text evidence="6">The sequence shown here is derived from an EMBL/GenBank/DDBJ whole genome shotgun (WGS) entry which is preliminary data.</text>
</comment>
<feature type="domain" description="SAF" evidence="5">
    <location>
        <begin position="18"/>
        <end position="80"/>
    </location>
</feature>
<keyword evidence="3 4" id="KW-0574">Periplasm</keyword>
<evidence type="ECO:0000256" key="2">
    <source>
        <dbReference type="ARBA" id="ARBA00022729"/>
    </source>
</evidence>
<dbReference type="InterPro" id="IPR039246">
    <property type="entry name" value="Flagellar_FlgA"/>
</dbReference>
<evidence type="ECO:0000313" key="6">
    <source>
        <dbReference type="EMBL" id="MCK8780143.1"/>
    </source>
</evidence>
<gene>
    <name evidence="6" type="primary">flgA</name>
    <name evidence="6" type="ORF">M0654_09120</name>
</gene>
<dbReference type="InterPro" id="IPR013974">
    <property type="entry name" value="SAF"/>
</dbReference>
<keyword evidence="2" id="KW-0732">Signal</keyword>